<evidence type="ECO:0000256" key="3">
    <source>
        <dbReference type="ARBA" id="ARBA00023163"/>
    </source>
</evidence>
<dbReference type="InterPro" id="IPR001647">
    <property type="entry name" value="HTH_TetR"/>
</dbReference>
<dbReference type="STRING" id="83656.B1H18_15510"/>
<evidence type="ECO:0000313" key="7">
    <source>
        <dbReference type="Proteomes" id="UP000190539"/>
    </source>
</evidence>
<dbReference type="SUPFAM" id="SSF46689">
    <property type="entry name" value="Homeodomain-like"/>
    <property type="match status" value="1"/>
</dbReference>
<sequence length="209" mass="21863">MREVVDAGAGSRAAGARPLRRDAELNRRRIVGAGREVFAVRGLKATLNDVAHHAGLGVGTVYRKFADKEALAEAVFAEELDEIASMAGDALEGADAFAALAGFLERALARAAGNRGLRELMRHGEFGGGALVAARQVIAERCAELVARAHAQGALRDGVTGADVAPIAAMVDAVMALPGGEGAGLWRRYLLIILDGLRAHPTERTPLPE</sequence>
<dbReference type="GO" id="GO:0000976">
    <property type="term" value="F:transcription cis-regulatory region binding"/>
    <property type="evidence" value="ECO:0007669"/>
    <property type="project" value="TreeGrafter"/>
</dbReference>
<dbReference type="InterPro" id="IPR049445">
    <property type="entry name" value="TetR_SbtR-like_C"/>
</dbReference>
<gene>
    <name evidence="6" type="ORF">B1H18_15510</name>
</gene>
<protein>
    <recommendedName>
        <fullName evidence="5">HTH tetR-type domain-containing protein</fullName>
    </recommendedName>
</protein>
<name>A0A1V4A8A3_9ACTN</name>
<dbReference type="Pfam" id="PF00440">
    <property type="entry name" value="TetR_N"/>
    <property type="match status" value="1"/>
</dbReference>
<evidence type="ECO:0000256" key="1">
    <source>
        <dbReference type="ARBA" id="ARBA00023015"/>
    </source>
</evidence>
<dbReference type="AlphaFoldDB" id="A0A1V4A8A3"/>
<dbReference type="Proteomes" id="UP000190539">
    <property type="component" value="Unassembled WGS sequence"/>
</dbReference>
<keyword evidence="3" id="KW-0804">Transcription</keyword>
<evidence type="ECO:0000313" key="6">
    <source>
        <dbReference type="EMBL" id="OON78779.1"/>
    </source>
</evidence>
<dbReference type="PRINTS" id="PR00455">
    <property type="entry name" value="HTHTETR"/>
</dbReference>
<dbReference type="Pfam" id="PF21597">
    <property type="entry name" value="TetR_C_43"/>
    <property type="match status" value="1"/>
</dbReference>
<dbReference type="InterPro" id="IPR009057">
    <property type="entry name" value="Homeodomain-like_sf"/>
</dbReference>
<dbReference type="PANTHER" id="PTHR30055:SF234">
    <property type="entry name" value="HTH-TYPE TRANSCRIPTIONAL REGULATOR BETI"/>
    <property type="match status" value="1"/>
</dbReference>
<proteinExistence type="predicted"/>
<feature type="DNA-binding region" description="H-T-H motif" evidence="4">
    <location>
        <begin position="46"/>
        <end position="65"/>
    </location>
</feature>
<reference evidence="6 7" key="1">
    <citation type="submission" date="2017-02" db="EMBL/GenBank/DDBJ databases">
        <title>Draft Genome Sequence of Streptomyces tsukubaensis F601, a Producer of the immunosuppressant tacrolimus FK506.</title>
        <authorList>
            <person name="Zong G."/>
            <person name="Zhong C."/>
            <person name="Fu J."/>
            <person name="Qin R."/>
            <person name="Cao G."/>
        </authorList>
    </citation>
    <scope>NUCLEOTIDE SEQUENCE [LARGE SCALE GENOMIC DNA]</scope>
    <source>
        <strain evidence="6 7">F601</strain>
    </source>
</reference>
<comment type="caution">
    <text evidence="6">The sequence shown here is derived from an EMBL/GenBank/DDBJ whole genome shotgun (WGS) entry which is preliminary data.</text>
</comment>
<dbReference type="Gene3D" id="1.10.357.10">
    <property type="entry name" value="Tetracycline Repressor, domain 2"/>
    <property type="match status" value="1"/>
</dbReference>
<accession>A0A1V4A8A3</accession>
<evidence type="ECO:0000256" key="2">
    <source>
        <dbReference type="ARBA" id="ARBA00023125"/>
    </source>
</evidence>
<evidence type="ECO:0000256" key="4">
    <source>
        <dbReference type="PROSITE-ProRule" id="PRU00335"/>
    </source>
</evidence>
<dbReference type="PROSITE" id="PS50977">
    <property type="entry name" value="HTH_TETR_2"/>
    <property type="match status" value="1"/>
</dbReference>
<dbReference type="RefSeq" id="WP_179120172.1">
    <property type="nucleotide sequence ID" value="NZ_CP045178.1"/>
</dbReference>
<dbReference type="EMBL" id="MVFC01000011">
    <property type="protein sequence ID" value="OON78779.1"/>
    <property type="molecule type" value="Genomic_DNA"/>
</dbReference>
<feature type="domain" description="HTH tetR-type" evidence="5">
    <location>
        <begin position="24"/>
        <end position="83"/>
    </location>
</feature>
<dbReference type="SUPFAM" id="SSF48498">
    <property type="entry name" value="Tetracyclin repressor-like, C-terminal domain"/>
    <property type="match status" value="1"/>
</dbReference>
<keyword evidence="1" id="KW-0805">Transcription regulation</keyword>
<dbReference type="PANTHER" id="PTHR30055">
    <property type="entry name" value="HTH-TYPE TRANSCRIPTIONAL REGULATOR RUTR"/>
    <property type="match status" value="1"/>
</dbReference>
<dbReference type="InterPro" id="IPR050109">
    <property type="entry name" value="HTH-type_TetR-like_transc_reg"/>
</dbReference>
<keyword evidence="7" id="KW-1185">Reference proteome</keyword>
<keyword evidence="2 4" id="KW-0238">DNA-binding</keyword>
<dbReference type="GO" id="GO:0003700">
    <property type="term" value="F:DNA-binding transcription factor activity"/>
    <property type="evidence" value="ECO:0007669"/>
    <property type="project" value="TreeGrafter"/>
</dbReference>
<dbReference type="InterPro" id="IPR036271">
    <property type="entry name" value="Tet_transcr_reg_TetR-rel_C_sf"/>
</dbReference>
<evidence type="ECO:0000259" key="5">
    <source>
        <dbReference type="PROSITE" id="PS50977"/>
    </source>
</evidence>
<organism evidence="6 7">
    <name type="scientific">Streptomyces tsukubensis</name>
    <dbReference type="NCBI Taxonomy" id="83656"/>
    <lineage>
        <taxon>Bacteria</taxon>
        <taxon>Bacillati</taxon>
        <taxon>Actinomycetota</taxon>
        <taxon>Actinomycetes</taxon>
        <taxon>Kitasatosporales</taxon>
        <taxon>Streptomycetaceae</taxon>
        <taxon>Streptomyces</taxon>
    </lineage>
</organism>